<keyword evidence="3" id="KW-0949">S-adenosyl-L-methionine</keyword>
<dbReference type="Gene3D" id="1.25.40.10">
    <property type="entry name" value="Tetratricopeptide repeat domain"/>
    <property type="match status" value="1"/>
</dbReference>
<keyword evidence="1" id="KW-0489">Methyltransferase</keyword>
<dbReference type="GO" id="GO:0032259">
    <property type="term" value="P:methylation"/>
    <property type="evidence" value="ECO:0007669"/>
    <property type="project" value="UniProtKB-KW"/>
</dbReference>
<dbReference type="EMBL" id="CP045898">
    <property type="protein sequence ID" value="QQP39822.1"/>
    <property type="molecule type" value="Genomic_DNA"/>
</dbReference>
<dbReference type="PANTHER" id="PTHR46165">
    <property type="entry name" value="SET AND MYND DOMAIN-CONTAINING PROTEIN 4"/>
    <property type="match status" value="1"/>
</dbReference>
<evidence type="ECO:0000313" key="4">
    <source>
        <dbReference type="EMBL" id="QQP39822.1"/>
    </source>
</evidence>
<evidence type="ECO:0000256" key="3">
    <source>
        <dbReference type="ARBA" id="ARBA00022691"/>
    </source>
</evidence>
<keyword evidence="2" id="KW-0808">Transferase</keyword>
<dbReference type="InterPro" id="IPR052097">
    <property type="entry name" value="SET-MYND_domain_protein"/>
</dbReference>
<dbReference type="InterPro" id="IPR011990">
    <property type="entry name" value="TPR-like_helical_dom_sf"/>
</dbReference>
<dbReference type="GO" id="GO:0042826">
    <property type="term" value="F:histone deacetylase binding"/>
    <property type="evidence" value="ECO:0007669"/>
    <property type="project" value="TreeGrafter"/>
</dbReference>
<accession>A0A7T8JYF1</accession>
<dbReference type="OrthoDB" id="5945798at2759"/>
<proteinExistence type="predicted"/>
<dbReference type="GO" id="GO:0005737">
    <property type="term" value="C:cytoplasm"/>
    <property type="evidence" value="ECO:0007669"/>
    <property type="project" value="TreeGrafter"/>
</dbReference>
<sequence>TVPPKDEGSEALALALANRSAAFFEQGSFIESLKDVEAALYFDFPSSKRLKLYDRQIKILIKIGSKTLAKETYGKALRHIQSNGGTLPETLLEDIDSLVDDEKTLNDPEDAVSTHVAYDEFKGRHVVSDIEIPAGELVLEEDPIVSYLNPKFHSTNCSNCFRTLGITSFQDSKLHDFWKARSVLGEDATLNIYLALKAIQRYDSHFFHSQSNHLLSSSNYLYASEENQDFCRYTKDHQYETLFSLMDHPEERDPEEESRIYARVTLCIRLLKDYGYLKGNEPYEKVSDSE</sequence>
<evidence type="ECO:0000313" key="5">
    <source>
        <dbReference type="Proteomes" id="UP000595437"/>
    </source>
</evidence>
<gene>
    <name evidence="4" type="ORF">FKW44_013660</name>
</gene>
<feature type="non-terminal residue" evidence="4">
    <location>
        <position position="290"/>
    </location>
</feature>
<dbReference type="AlphaFoldDB" id="A0A7T8JYF1"/>
<dbReference type="PANTHER" id="PTHR46165:SF2">
    <property type="entry name" value="SET AND MYND DOMAIN-CONTAINING PROTEIN 4"/>
    <property type="match status" value="1"/>
</dbReference>
<name>A0A7T8JYF1_CALRO</name>
<evidence type="ECO:0000256" key="1">
    <source>
        <dbReference type="ARBA" id="ARBA00022603"/>
    </source>
</evidence>
<dbReference type="SUPFAM" id="SSF48452">
    <property type="entry name" value="TPR-like"/>
    <property type="match status" value="1"/>
</dbReference>
<protein>
    <submittedName>
        <fullName evidence="4">Uncharacterized protein</fullName>
    </submittedName>
</protein>
<dbReference type="GO" id="GO:0008168">
    <property type="term" value="F:methyltransferase activity"/>
    <property type="evidence" value="ECO:0007669"/>
    <property type="project" value="UniProtKB-KW"/>
</dbReference>
<evidence type="ECO:0000256" key="2">
    <source>
        <dbReference type="ARBA" id="ARBA00022679"/>
    </source>
</evidence>
<dbReference type="Proteomes" id="UP000595437">
    <property type="component" value="Chromosome 9"/>
</dbReference>
<dbReference type="GO" id="GO:0005634">
    <property type="term" value="C:nucleus"/>
    <property type="evidence" value="ECO:0007669"/>
    <property type="project" value="TreeGrafter"/>
</dbReference>
<organism evidence="4 5">
    <name type="scientific">Caligus rogercresseyi</name>
    <name type="common">Sea louse</name>
    <dbReference type="NCBI Taxonomy" id="217165"/>
    <lineage>
        <taxon>Eukaryota</taxon>
        <taxon>Metazoa</taxon>
        <taxon>Ecdysozoa</taxon>
        <taxon>Arthropoda</taxon>
        <taxon>Crustacea</taxon>
        <taxon>Multicrustacea</taxon>
        <taxon>Hexanauplia</taxon>
        <taxon>Copepoda</taxon>
        <taxon>Siphonostomatoida</taxon>
        <taxon>Caligidae</taxon>
        <taxon>Caligus</taxon>
    </lineage>
</organism>
<keyword evidence="5" id="KW-1185">Reference proteome</keyword>
<reference evidence="5" key="1">
    <citation type="submission" date="2021-01" db="EMBL/GenBank/DDBJ databases">
        <title>Caligus Genome Assembly.</title>
        <authorList>
            <person name="Gallardo-Escarate C."/>
        </authorList>
    </citation>
    <scope>NUCLEOTIDE SEQUENCE [LARGE SCALE GENOMIC DNA]</scope>
</reference>